<dbReference type="Gene3D" id="3.40.50.1860">
    <property type="match status" value="1"/>
</dbReference>
<evidence type="ECO:0000313" key="2">
    <source>
        <dbReference type="Proteomes" id="UP000011864"/>
    </source>
</evidence>
<dbReference type="SUPFAM" id="SSF53681">
    <property type="entry name" value="Aspartate/glutamate racemase"/>
    <property type="match status" value="1"/>
</dbReference>
<name>M4RJR8_9ALTE</name>
<organism evidence="1 2">
    <name type="scientific">Paraglaciecola psychrophila 170</name>
    <dbReference type="NCBI Taxonomy" id="1129794"/>
    <lineage>
        <taxon>Bacteria</taxon>
        <taxon>Pseudomonadati</taxon>
        <taxon>Pseudomonadota</taxon>
        <taxon>Gammaproteobacteria</taxon>
        <taxon>Alteromonadales</taxon>
        <taxon>Alteromonadaceae</taxon>
        <taxon>Paraglaciecola</taxon>
    </lineage>
</organism>
<dbReference type="InterPro" id="IPR001920">
    <property type="entry name" value="Asp/Glu_race"/>
</dbReference>
<dbReference type="eggNOG" id="COG1794">
    <property type="taxonomic scope" value="Bacteria"/>
</dbReference>
<dbReference type="GO" id="GO:0016855">
    <property type="term" value="F:racemase and epimerase activity, acting on amino acids and derivatives"/>
    <property type="evidence" value="ECO:0007669"/>
    <property type="project" value="InterPro"/>
</dbReference>
<evidence type="ECO:0000313" key="1">
    <source>
        <dbReference type="EMBL" id="AGH43825.1"/>
    </source>
</evidence>
<dbReference type="PATRIC" id="fig|1129794.4.peg.1700"/>
<proteinExistence type="predicted"/>
<sequence length="98" mass="10511">METKLFGGISSVDVVIPLGDELDIAHNIYIKMAAEGQVDSIQRELLFTIGKKLCIEQGADAFILAGTDLCLAFNGYECGFNVIDSAQVHINALCDMSG</sequence>
<accession>M4RJR8</accession>
<dbReference type="Proteomes" id="UP000011864">
    <property type="component" value="Chromosome"/>
</dbReference>
<keyword evidence="2" id="KW-1185">Reference proteome</keyword>
<reference evidence="1 2" key="1">
    <citation type="journal article" date="2013" name="Genome Announc.">
        <title>Complete Genome Sequence of Glaciecola psychrophila Strain 170T.</title>
        <authorList>
            <person name="Yin J."/>
            <person name="Chen J."/>
            <person name="Liu G."/>
            <person name="Yu Y."/>
            <person name="Song L."/>
            <person name="Wang X."/>
            <person name="Qu X."/>
        </authorList>
    </citation>
    <scope>NUCLEOTIDE SEQUENCE [LARGE SCALE GENOMIC DNA]</scope>
    <source>
        <strain evidence="1 2">170</strain>
    </source>
</reference>
<dbReference type="HOGENOM" id="CLU_2331204_0_0_6"/>
<dbReference type="EMBL" id="CP003837">
    <property type="protein sequence ID" value="AGH43825.1"/>
    <property type="molecule type" value="Genomic_DNA"/>
</dbReference>
<protein>
    <submittedName>
        <fullName evidence="1">Uncharacterized protein</fullName>
    </submittedName>
</protein>
<dbReference type="RefSeq" id="WP_015430610.1">
    <property type="nucleotide sequence ID" value="NC_020514.1"/>
</dbReference>
<dbReference type="STRING" id="1129794.C427_1716"/>
<gene>
    <name evidence="1" type="ORF">C427_1716</name>
</gene>
<dbReference type="OrthoDB" id="9803739at2"/>
<dbReference type="KEGG" id="gps:C427_1716"/>
<dbReference type="AlphaFoldDB" id="M4RJR8"/>